<evidence type="ECO:0000313" key="12">
    <source>
        <dbReference type="EMBL" id="CAA9993687.1"/>
    </source>
</evidence>
<evidence type="ECO:0000259" key="11">
    <source>
        <dbReference type="Pfam" id="PF00266"/>
    </source>
</evidence>
<name>A0A6H5FVH2_9HEMI</name>
<dbReference type="Pfam" id="PF00266">
    <property type="entry name" value="Aminotran_5"/>
    <property type="match status" value="1"/>
</dbReference>
<evidence type="ECO:0000256" key="5">
    <source>
        <dbReference type="ARBA" id="ARBA00022723"/>
    </source>
</evidence>
<dbReference type="SUPFAM" id="SSF53383">
    <property type="entry name" value="PLP-dependent transferases"/>
    <property type="match status" value="1"/>
</dbReference>
<evidence type="ECO:0000256" key="10">
    <source>
        <dbReference type="SAM" id="MobiDB-lite"/>
    </source>
</evidence>
<evidence type="ECO:0000256" key="4">
    <source>
        <dbReference type="ARBA" id="ARBA00022679"/>
    </source>
</evidence>
<dbReference type="PIRSF" id="PIRSF005572">
    <property type="entry name" value="NifS"/>
    <property type="match status" value="1"/>
</dbReference>
<keyword evidence="4" id="KW-0808">Transferase</keyword>
<dbReference type="Gene3D" id="3.90.1150.10">
    <property type="entry name" value="Aspartate Aminotransferase, domain 1"/>
    <property type="match status" value="1"/>
</dbReference>
<keyword evidence="7" id="KW-0408">Iron</keyword>
<dbReference type="GO" id="GO:0005634">
    <property type="term" value="C:nucleus"/>
    <property type="evidence" value="ECO:0007669"/>
    <property type="project" value="TreeGrafter"/>
</dbReference>
<reference evidence="12 13" key="1">
    <citation type="submission" date="2020-02" db="EMBL/GenBank/DDBJ databases">
        <authorList>
            <person name="Ferguson B K."/>
        </authorList>
    </citation>
    <scope>NUCLEOTIDE SEQUENCE [LARGE SCALE GENOMIC DNA]</scope>
</reference>
<dbReference type="PROSITE" id="PS00595">
    <property type="entry name" value="AA_TRANSFER_CLASS_5"/>
    <property type="match status" value="1"/>
</dbReference>
<dbReference type="GO" id="GO:0046872">
    <property type="term" value="F:metal ion binding"/>
    <property type="evidence" value="ECO:0007669"/>
    <property type="project" value="UniProtKB-KW"/>
</dbReference>
<comment type="similarity">
    <text evidence="2">Belongs to the class-V pyridoxal-phosphate-dependent aminotransferase family. NifS/IscS subfamily.</text>
</comment>
<dbReference type="InterPro" id="IPR016454">
    <property type="entry name" value="Cysteine_dSase"/>
</dbReference>
<evidence type="ECO:0000256" key="3">
    <source>
        <dbReference type="ARBA" id="ARBA00012239"/>
    </source>
</evidence>
<keyword evidence="13" id="KW-1185">Reference proteome</keyword>
<accession>A0A6H5FVH2</accession>
<feature type="domain" description="Aminotransferase class V" evidence="11">
    <location>
        <begin position="34"/>
        <end position="396"/>
    </location>
</feature>
<dbReference type="GO" id="GO:0030170">
    <property type="term" value="F:pyridoxal phosphate binding"/>
    <property type="evidence" value="ECO:0007669"/>
    <property type="project" value="InterPro"/>
</dbReference>
<dbReference type="GO" id="GO:0051536">
    <property type="term" value="F:iron-sulfur cluster binding"/>
    <property type="evidence" value="ECO:0007669"/>
    <property type="project" value="UniProtKB-KW"/>
</dbReference>
<dbReference type="EC" id="2.8.1.7" evidence="3"/>
<gene>
    <name evidence="12" type="ORF">NTEN_LOCUS586</name>
</gene>
<dbReference type="FunFam" id="3.90.1150.10:FF:000002">
    <property type="entry name" value="Cysteine desulfurase IscS"/>
    <property type="match status" value="1"/>
</dbReference>
<dbReference type="InterPro" id="IPR015421">
    <property type="entry name" value="PyrdxlP-dep_Trfase_major"/>
</dbReference>
<keyword evidence="8" id="KW-0411">Iron-sulfur</keyword>
<evidence type="ECO:0000256" key="2">
    <source>
        <dbReference type="ARBA" id="ARBA00006490"/>
    </source>
</evidence>
<dbReference type="Gene3D" id="3.40.640.10">
    <property type="entry name" value="Type I PLP-dependent aspartate aminotransferase-like (Major domain)"/>
    <property type="match status" value="1"/>
</dbReference>
<dbReference type="NCBIfam" id="NF010611">
    <property type="entry name" value="PRK14012.1"/>
    <property type="match status" value="1"/>
</dbReference>
<dbReference type="Proteomes" id="UP000479000">
    <property type="component" value="Unassembled WGS sequence"/>
</dbReference>
<dbReference type="InterPro" id="IPR010240">
    <property type="entry name" value="Cys_deSase_IscS"/>
</dbReference>
<evidence type="ECO:0000256" key="7">
    <source>
        <dbReference type="ARBA" id="ARBA00023004"/>
    </source>
</evidence>
<keyword evidence="6" id="KW-0663">Pyridoxal phosphate</keyword>
<dbReference type="GO" id="GO:0099128">
    <property type="term" value="C:mitochondrial [2Fe-2S] assembly complex"/>
    <property type="evidence" value="ECO:0007669"/>
    <property type="project" value="UniProtKB-ARBA"/>
</dbReference>
<evidence type="ECO:0000313" key="13">
    <source>
        <dbReference type="Proteomes" id="UP000479000"/>
    </source>
</evidence>
<evidence type="ECO:0000256" key="9">
    <source>
        <dbReference type="RuleBase" id="RU004504"/>
    </source>
</evidence>
<dbReference type="GO" id="GO:0031071">
    <property type="term" value="F:cysteine desulfurase activity"/>
    <property type="evidence" value="ECO:0007669"/>
    <property type="project" value="UniProtKB-EC"/>
</dbReference>
<dbReference type="InterPro" id="IPR015422">
    <property type="entry name" value="PyrdxlP-dep_Trfase_small"/>
</dbReference>
<feature type="region of interest" description="Disordered" evidence="10">
    <location>
        <begin position="1"/>
        <end position="22"/>
    </location>
</feature>
<evidence type="ECO:0000256" key="8">
    <source>
        <dbReference type="ARBA" id="ARBA00023014"/>
    </source>
</evidence>
<sequence>MVRSKRANAKSKQQSENESSKATLIASINGRPLYMDAQATTPLDPRVLDAMLPYLTSLFGNPHSRTHAYGWESEKAVEDARQDIANLIGASDPKEIVFTSGATECNNIAVKGVARFYGEKKKHIITTQTEHKCVLDSCRMLQNEGFDVTYLPVNTNGLICLEQLEKAMRKDTVLVSIMAVNNEIGVIQPIEEIGKLCRSRKVFFHTDAAQAVGKIAIDVNKMNIDLMSISGHKLYGPKGVGALYVRRRPRVRIEPIQSGGGQERGLRSGTVPTPLVVGMGEACKLALNDMEYDHAWMEKLSERLLTKITTNLTHVIRNGDPVHSYPGCINLSFAYVEGESLLMALKDVALSSGSACTSASLEPSYVLRAIGADEDLAHSSIRFGLGRFTTMEEVDYTAERCIKHVLRLREMSPLWEMVQEGIDLKSIKWSQH</sequence>
<protein>
    <recommendedName>
        <fullName evidence="3">cysteine desulfurase</fullName>
        <ecNumber evidence="3">2.8.1.7</ecNumber>
    </recommendedName>
</protein>
<dbReference type="NCBIfam" id="TIGR02006">
    <property type="entry name" value="IscS"/>
    <property type="match status" value="1"/>
</dbReference>
<evidence type="ECO:0000256" key="6">
    <source>
        <dbReference type="ARBA" id="ARBA00022898"/>
    </source>
</evidence>
<dbReference type="HAMAP" id="MF_00331">
    <property type="entry name" value="Cys_desulf_IscS"/>
    <property type="match status" value="1"/>
</dbReference>
<dbReference type="GO" id="GO:0044571">
    <property type="term" value="P:[2Fe-2S] cluster assembly"/>
    <property type="evidence" value="ECO:0007669"/>
    <property type="project" value="InterPro"/>
</dbReference>
<dbReference type="AlphaFoldDB" id="A0A6H5FVH2"/>
<keyword evidence="5" id="KW-0479">Metal-binding</keyword>
<dbReference type="InterPro" id="IPR015424">
    <property type="entry name" value="PyrdxlP-dep_Trfase"/>
</dbReference>
<proteinExistence type="inferred from homology"/>
<dbReference type="FunFam" id="3.40.640.10:FF:000003">
    <property type="entry name" value="Cysteine desulfurase IscS"/>
    <property type="match status" value="1"/>
</dbReference>
<dbReference type="PANTHER" id="PTHR11601:SF34">
    <property type="entry name" value="CYSTEINE DESULFURASE"/>
    <property type="match status" value="1"/>
</dbReference>
<dbReference type="OrthoDB" id="10250117at2759"/>
<organism evidence="12 13">
    <name type="scientific">Nesidiocoris tenuis</name>
    <dbReference type="NCBI Taxonomy" id="355587"/>
    <lineage>
        <taxon>Eukaryota</taxon>
        <taxon>Metazoa</taxon>
        <taxon>Ecdysozoa</taxon>
        <taxon>Arthropoda</taxon>
        <taxon>Hexapoda</taxon>
        <taxon>Insecta</taxon>
        <taxon>Pterygota</taxon>
        <taxon>Neoptera</taxon>
        <taxon>Paraneoptera</taxon>
        <taxon>Hemiptera</taxon>
        <taxon>Heteroptera</taxon>
        <taxon>Panheteroptera</taxon>
        <taxon>Cimicomorpha</taxon>
        <taxon>Miridae</taxon>
        <taxon>Dicyphina</taxon>
        <taxon>Nesidiocoris</taxon>
    </lineage>
</organism>
<evidence type="ECO:0000256" key="1">
    <source>
        <dbReference type="ARBA" id="ARBA00001933"/>
    </source>
</evidence>
<dbReference type="InterPro" id="IPR020578">
    <property type="entry name" value="Aminotrans_V_PyrdxlP_BS"/>
</dbReference>
<dbReference type="PANTHER" id="PTHR11601">
    <property type="entry name" value="CYSTEINE DESULFURYLASE FAMILY MEMBER"/>
    <property type="match status" value="1"/>
</dbReference>
<dbReference type="InterPro" id="IPR000192">
    <property type="entry name" value="Aminotrans_V_dom"/>
</dbReference>
<dbReference type="EMBL" id="CADCXU010001041">
    <property type="protein sequence ID" value="CAA9993687.1"/>
    <property type="molecule type" value="Genomic_DNA"/>
</dbReference>
<comment type="cofactor">
    <cofactor evidence="1 9">
        <name>pyridoxal 5'-phosphate</name>
        <dbReference type="ChEBI" id="CHEBI:597326"/>
    </cofactor>
</comment>